<reference evidence="1 2" key="1">
    <citation type="journal article" date="2010" name="J. Bacteriol.">
        <title>Complete genome sequence of the thermophilic, obligately chemolithoautotrophic hydrogen-oxidizing bacterium Hydrogenobacter thermophilus TK-6.</title>
        <authorList>
            <person name="Arai H."/>
            <person name="Kanbe H."/>
            <person name="Ishii M."/>
            <person name="Igarashi Y."/>
        </authorList>
    </citation>
    <scope>NUCLEOTIDE SEQUENCE [LARGE SCALE GENOMIC DNA]</scope>
    <source>
        <strain evidence="2">DSM 6534 / IAM 12695 / TK-6 [Tokyo]</strain>
    </source>
</reference>
<evidence type="ECO:0000313" key="2">
    <source>
        <dbReference type="Proteomes" id="UP000002574"/>
    </source>
</evidence>
<keyword evidence="2" id="KW-1185">Reference proteome</keyword>
<gene>
    <name evidence="1" type="ordered locus">HTH_1915</name>
</gene>
<dbReference type="InterPro" id="IPR025529">
    <property type="entry name" value="DUF4416"/>
</dbReference>
<dbReference type="EMBL" id="AP011112">
    <property type="protein sequence ID" value="BAI70359.1"/>
    <property type="molecule type" value="Genomic_DNA"/>
</dbReference>
<name>D3DKK7_HYDTT</name>
<protein>
    <recommendedName>
        <fullName evidence="3">DUF4416 domain-containing protein</fullName>
    </recommendedName>
</protein>
<dbReference type="OrthoDB" id="9788989at2"/>
<dbReference type="STRING" id="608538.HTH_1915"/>
<evidence type="ECO:0008006" key="3">
    <source>
        <dbReference type="Google" id="ProtNLM"/>
    </source>
</evidence>
<dbReference type="KEGG" id="hte:Hydth_1897"/>
<dbReference type="eggNOG" id="ENOG5032RQK">
    <property type="taxonomic scope" value="Bacteria"/>
</dbReference>
<evidence type="ECO:0000313" key="1">
    <source>
        <dbReference type="EMBL" id="BAI70359.1"/>
    </source>
</evidence>
<proteinExistence type="predicted"/>
<sequence>MELAKPILAVIYRQEDILREFLKELCLQDISPIFGFPSIQRYYSKEMGDGLLKVFISLQGLMRKEDLIRFKLWAMQKEMDFSCSGRRSINIDPGYVDEHHLVLSSSKKRGGRFYLGEGVYAEMEYLFVYGGFRPLYWTYPDYRDERVRRFFQAVRERFLEELKTAKHGSNFQLVSFTQNILYKTFQTGRVVCKEEPKA</sequence>
<accession>D3DKK7</accession>
<dbReference type="Pfam" id="PF14385">
    <property type="entry name" value="DUF4416"/>
    <property type="match status" value="1"/>
</dbReference>
<dbReference type="RefSeq" id="WP_012964539.1">
    <property type="nucleotide sequence ID" value="NC_013799.1"/>
</dbReference>
<dbReference type="Proteomes" id="UP000002574">
    <property type="component" value="Chromosome"/>
</dbReference>
<organism evidence="1 2">
    <name type="scientific">Hydrogenobacter thermophilus (strain DSM 6534 / IAM 12695 / TK-6)</name>
    <dbReference type="NCBI Taxonomy" id="608538"/>
    <lineage>
        <taxon>Bacteria</taxon>
        <taxon>Pseudomonadati</taxon>
        <taxon>Aquificota</taxon>
        <taxon>Aquificia</taxon>
        <taxon>Aquificales</taxon>
        <taxon>Aquificaceae</taxon>
        <taxon>Hydrogenobacter</taxon>
    </lineage>
</organism>
<dbReference type="KEGG" id="hth:HTH_1915"/>
<dbReference type="AlphaFoldDB" id="D3DKK7"/>